<protein>
    <submittedName>
        <fullName evidence="2">Uncharacterized protein</fullName>
    </submittedName>
</protein>
<keyword evidence="3" id="KW-1185">Reference proteome</keyword>
<proteinExistence type="predicted"/>
<evidence type="ECO:0000256" key="1">
    <source>
        <dbReference type="SAM" id="MobiDB-lite"/>
    </source>
</evidence>
<reference evidence="2 3" key="1">
    <citation type="submission" date="2019-12" db="EMBL/GenBank/DDBJ databases">
        <authorList>
            <person name="Li M."/>
        </authorList>
    </citation>
    <scope>NUCLEOTIDE SEQUENCE [LARGE SCALE GENOMIC DNA]</scope>
    <source>
        <strain evidence="2 3">GBMRC 2024</strain>
    </source>
</reference>
<dbReference type="EMBL" id="WUMU01000004">
    <property type="protein sequence ID" value="MXN17336.1"/>
    <property type="molecule type" value="Genomic_DNA"/>
</dbReference>
<comment type="caution">
    <text evidence="2">The sequence shown here is derived from an EMBL/GenBank/DDBJ whole genome shotgun (WGS) entry which is preliminary data.</text>
</comment>
<sequence length="154" mass="16400">MNIHVDMTTLPRMSGECLAASLASSGKASGGRAAPRTGQDEIARSFDALRRPDLVGCSVSRVLPATGSDGAEGRDRDSEPTAAFVERMLSDPLIRLVMLADGVSEHEIRTLYRMRLPSRVHGRERPASSVMSVPQTAVPEPGPRPGTPRPGIGE</sequence>
<dbReference type="AlphaFoldDB" id="A0A6L7G1K5"/>
<gene>
    <name evidence="2" type="ORF">GR170_05770</name>
</gene>
<feature type="region of interest" description="Disordered" evidence="1">
    <location>
        <begin position="120"/>
        <end position="154"/>
    </location>
</feature>
<accession>A0A6L7G1K5</accession>
<dbReference type="RefSeq" id="WP_160892573.1">
    <property type="nucleotide sequence ID" value="NZ_WUMU01000004.1"/>
</dbReference>
<evidence type="ECO:0000313" key="3">
    <source>
        <dbReference type="Proteomes" id="UP000477911"/>
    </source>
</evidence>
<name>A0A6L7G1K5_9RHOB</name>
<organism evidence="2 3">
    <name type="scientific">Pseudooceanicola albus</name>
    <dbReference type="NCBI Taxonomy" id="2692189"/>
    <lineage>
        <taxon>Bacteria</taxon>
        <taxon>Pseudomonadati</taxon>
        <taxon>Pseudomonadota</taxon>
        <taxon>Alphaproteobacteria</taxon>
        <taxon>Rhodobacterales</taxon>
        <taxon>Paracoccaceae</taxon>
        <taxon>Pseudooceanicola</taxon>
    </lineage>
</organism>
<evidence type="ECO:0000313" key="2">
    <source>
        <dbReference type="EMBL" id="MXN17336.1"/>
    </source>
</evidence>
<dbReference type="Proteomes" id="UP000477911">
    <property type="component" value="Unassembled WGS sequence"/>
</dbReference>